<evidence type="ECO:0000256" key="4">
    <source>
        <dbReference type="RuleBase" id="RU003357"/>
    </source>
</evidence>
<dbReference type="InterPro" id="IPR036942">
    <property type="entry name" value="Beta-barrel_TonB_sf"/>
</dbReference>
<dbReference type="Proteomes" id="UP000639859">
    <property type="component" value="Unassembled WGS sequence"/>
</dbReference>
<dbReference type="EMBL" id="JADWOX010000014">
    <property type="protein sequence ID" value="MBI1685553.1"/>
    <property type="molecule type" value="Genomic_DNA"/>
</dbReference>
<dbReference type="SUPFAM" id="SSF56935">
    <property type="entry name" value="Porins"/>
    <property type="match status" value="1"/>
</dbReference>
<keyword evidence="5" id="KW-0732">Signal</keyword>
<dbReference type="InterPro" id="IPR010104">
    <property type="entry name" value="TonB_rcpt_bac"/>
</dbReference>
<keyword evidence="4" id="KW-0798">TonB box</keyword>
<feature type="domain" description="TonB-dependent receptor plug" evidence="7">
    <location>
        <begin position="74"/>
        <end position="177"/>
    </location>
</feature>
<feature type="signal peptide" evidence="5">
    <location>
        <begin position="1"/>
        <end position="32"/>
    </location>
</feature>
<feature type="domain" description="TonB-dependent receptor-like beta-barrel" evidence="6">
    <location>
        <begin position="428"/>
        <end position="927"/>
    </location>
</feature>
<sequence>MHVANTLRAQSRFAVLRSVLSCGVAASAIAFAAGACAQEAVATAPADQEITDNSVDEVVVSAVRQTMQNSIAVKRDTTAIVDALSANEIGDLPGQSIGEAIMTITGATADRGNYGPTEVSLRGLGSFLSATTFNGREASNGSGDRAVNFGQFPSELFNGIKIYKSQQADLIEGGVAGTIEMETKKPLDYGKRLLQTELKGNYNPYQKRITGSDPWGWRGTASYVDQYELGKLGEVGVSLGVQRNQVDDPAESYVASNTWLACNANINATGNCTEVTRAQAAAGTPFYLAPNSITYRQLTAKEKRDAIFGAVQWQPNDRFDINLDMEYSKRNYQEDRHDLGFAEGRYALRNVQYDDQHRLLYATGSSTLQSVSTLFQREEEYLGGGGDIEFRATDRLTLSGDLSYSQTTRTDLTRSVRLRTDPLDIYGNRTTINNQRIPFTYDARNGFAPTLTVDPRFNLNDWSLFSDDARLTREEEEKKDRIFATRFDARYDLDGFIEKIDAGLRYSRRRYTTYDDLVTIDQASLAVDRAVNLACRTNFPQSDYLADAPNNTIKSWATFDTLCQFRNYLGAEDSGGSGDTRSVANADVTETVWSGYVMASYKGETAGLPVRGNFGVRVVDTRVVSKGLRAELDIVNNSDGSIRLVETGQFDPTRIKASSFRVLPSVNANFDLNPKTVARLALYRAMSRPAPSSLAAGRTITLQDGTDFTSVQDAIGEIVASGSPRLKPIMSWNADVALEYYYNRDTILATTLYYKQFTGGFIPVTIDEQFVIDGQNVTVPVTQTQNSDEKSHVYGAEFTLSNQFTWLPKPLDGFGGKLSYNYAITNFKNHDIRLGDVIDAETGDVTDGMIPAAGLNGYSKHVLSAQLYYEHGPLTLQGIYRYRSRYYQDFVGGNAQLRYISGSEVFDFTAQYKLNKHIDLRLQGLNLFNEVKIDSMPVAGSTRNYQYFGPQFFASIRARF</sequence>
<dbReference type="PANTHER" id="PTHR40980:SF4">
    <property type="entry name" value="TONB-DEPENDENT RECEPTOR-LIKE BETA-BARREL DOMAIN-CONTAINING PROTEIN"/>
    <property type="match status" value="1"/>
</dbReference>
<accession>A0ABS0T106</accession>
<protein>
    <submittedName>
        <fullName evidence="8">TonB-dependent receptor</fullName>
    </submittedName>
</protein>
<keyword evidence="3" id="KW-0998">Cell outer membrane</keyword>
<evidence type="ECO:0000313" key="9">
    <source>
        <dbReference type="Proteomes" id="UP000639859"/>
    </source>
</evidence>
<dbReference type="NCBIfam" id="TIGR01782">
    <property type="entry name" value="TonB-Xanth-Caul"/>
    <property type="match status" value="1"/>
</dbReference>
<dbReference type="Gene3D" id="2.40.170.20">
    <property type="entry name" value="TonB-dependent receptor, beta-barrel domain"/>
    <property type="match status" value="1"/>
</dbReference>
<dbReference type="Pfam" id="PF00593">
    <property type="entry name" value="TonB_dep_Rec_b-barrel"/>
    <property type="match status" value="1"/>
</dbReference>
<comment type="similarity">
    <text evidence="4">Belongs to the TonB-dependent receptor family.</text>
</comment>
<dbReference type="InterPro" id="IPR000531">
    <property type="entry name" value="Beta-barrel_TonB"/>
</dbReference>
<evidence type="ECO:0000256" key="1">
    <source>
        <dbReference type="ARBA" id="ARBA00004442"/>
    </source>
</evidence>
<evidence type="ECO:0000256" key="3">
    <source>
        <dbReference type="ARBA" id="ARBA00023237"/>
    </source>
</evidence>
<gene>
    <name evidence="8" type="ORF">I4Q42_17930</name>
</gene>
<keyword evidence="2 4" id="KW-0472">Membrane</keyword>
<proteinExistence type="inferred from homology"/>
<comment type="caution">
    <text evidence="8">The sequence shown here is derived from an EMBL/GenBank/DDBJ whole genome shotgun (WGS) entry which is preliminary data.</text>
</comment>
<dbReference type="RefSeq" id="WP_198577463.1">
    <property type="nucleotide sequence ID" value="NZ_JADWOX010000014.1"/>
</dbReference>
<reference evidence="8 9" key="1">
    <citation type="submission" date="2020-11" db="EMBL/GenBank/DDBJ databases">
        <title>genome sequence of strain KACC 18849.</title>
        <authorList>
            <person name="Gao J."/>
            <person name="Zhang X."/>
        </authorList>
    </citation>
    <scope>NUCLEOTIDE SEQUENCE [LARGE SCALE GENOMIC DNA]</scope>
    <source>
        <strain evidence="8 9">KACC 18849</strain>
    </source>
</reference>
<evidence type="ECO:0000313" key="8">
    <source>
        <dbReference type="EMBL" id="MBI1685553.1"/>
    </source>
</evidence>
<organism evidence="8 9">
    <name type="scientific">Caulobacter hibisci</name>
    <dbReference type="NCBI Taxonomy" id="2035993"/>
    <lineage>
        <taxon>Bacteria</taxon>
        <taxon>Pseudomonadati</taxon>
        <taxon>Pseudomonadota</taxon>
        <taxon>Alphaproteobacteria</taxon>
        <taxon>Caulobacterales</taxon>
        <taxon>Caulobacteraceae</taxon>
        <taxon>Caulobacter</taxon>
    </lineage>
</organism>
<keyword evidence="8" id="KW-0675">Receptor</keyword>
<evidence type="ECO:0000256" key="2">
    <source>
        <dbReference type="ARBA" id="ARBA00023136"/>
    </source>
</evidence>
<evidence type="ECO:0000259" key="6">
    <source>
        <dbReference type="Pfam" id="PF00593"/>
    </source>
</evidence>
<feature type="chain" id="PRO_5045991106" evidence="5">
    <location>
        <begin position="33"/>
        <end position="960"/>
    </location>
</feature>
<evidence type="ECO:0000256" key="5">
    <source>
        <dbReference type="SAM" id="SignalP"/>
    </source>
</evidence>
<dbReference type="PANTHER" id="PTHR40980">
    <property type="entry name" value="PLUG DOMAIN-CONTAINING PROTEIN"/>
    <property type="match status" value="1"/>
</dbReference>
<dbReference type="Gene3D" id="2.170.130.10">
    <property type="entry name" value="TonB-dependent receptor, plug domain"/>
    <property type="match status" value="1"/>
</dbReference>
<dbReference type="Pfam" id="PF07715">
    <property type="entry name" value="Plug"/>
    <property type="match status" value="1"/>
</dbReference>
<keyword evidence="9" id="KW-1185">Reference proteome</keyword>
<evidence type="ECO:0000259" key="7">
    <source>
        <dbReference type="Pfam" id="PF07715"/>
    </source>
</evidence>
<dbReference type="InterPro" id="IPR037066">
    <property type="entry name" value="Plug_dom_sf"/>
</dbReference>
<name>A0ABS0T106_9CAUL</name>
<comment type="subcellular location">
    <subcellularLocation>
        <location evidence="1 4">Cell outer membrane</location>
    </subcellularLocation>
</comment>
<dbReference type="InterPro" id="IPR012910">
    <property type="entry name" value="Plug_dom"/>
</dbReference>